<evidence type="ECO:0000313" key="3">
    <source>
        <dbReference type="Proteomes" id="UP000694888"/>
    </source>
</evidence>
<accession>A0ABM1W3I2</accession>
<dbReference type="Proteomes" id="UP000694888">
    <property type="component" value="Unplaced"/>
</dbReference>
<dbReference type="InterPro" id="IPR057680">
    <property type="entry name" value="DUF7920"/>
</dbReference>
<feature type="region of interest" description="Disordered" evidence="1">
    <location>
        <begin position="462"/>
        <end position="484"/>
    </location>
</feature>
<protein>
    <submittedName>
        <fullName evidence="4">Uncharacterized protein LOC101847791</fullName>
    </submittedName>
</protein>
<dbReference type="PANTHER" id="PTHR38566:SF1">
    <property type="entry name" value="CHROMOSOME UNDETERMINED SCAFFOLD_18, WHOLE GENOME SHOTGUN SEQUENCE"/>
    <property type="match status" value="1"/>
</dbReference>
<proteinExistence type="predicted"/>
<dbReference type="RefSeq" id="XP_035829225.1">
    <property type="nucleotide sequence ID" value="XM_035973332.1"/>
</dbReference>
<reference evidence="4" key="1">
    <citation type="submission" date="2025-08" db="UniProtKB">
        <authorList>
            <consortium name="RefSeq"/>
        </authorList>
    </citation>
    <scope>IDENTIFICATION</scope>
</reference>
<feature type="compositionally biased region" description="Polar residues" evidence="1">
    <location>
        <begin position="475"/>
        <end position="484"/>
    </location>
</feature>
<dbReference type="PANTHER" id="PTHR38566">
    <property type="entry name" value="RNA_LIG_T4_1 DOMAIN-CONTAINING PROTEIN"/>
    <property type="match status" value="1"/>
</dbReference>
<sequence length="484" mass="55220">MAAPSQPSEFQASVSDILSRVPEKSREVVKNFFDNLDLSFVDKQEIEKAESWIEWARRLKYLKLVSADVPDFILPKDCSGELIDGKVFCKRGPDDQIYDTYPAVRNKVARGNCFLRITRGKHRGTRCILYALKKFTGGLGDDDDRDRGDNHTWKKYFTKPLDQATKIVATRKANGEAAHLSCINIDGQNLICAGSKNVHLLIRNRADIQFYRGDRYRIAHEVCHCIMDCLEEMESEQKDRLLDFLVHTRFTAVFEILVPGHQHVEDLSHLEKPVMQFITWTSTELEPDPQQKLCTVPPHVGIEIAKSLGLMTVDYDVLAASDVESRMKQIRKGYLYEGEVLYFLDETDNVIGLLKKKTVWYIICRAIREKSRNAATEMTKNRSEFSESKVITRTEKRMSEIQSWLGLSDEVISSWKNLGIGFLKWILKKVEAGEKSISDIGDQFPVIWKEFLAEEGLTDNIPVECSEPDTELEQSDGTSASGYS</sequence>
<keyword evidence="3" id="KW-1185">Reference proteome</keyword>
<dbReference type="GeneID" id="101847791"/>
<evidence type="ECO:0000256" key="1">
    <source>
        <dbReference type="SAM" id="MobiDB-lite"/>
    </source>
</evidence>
<dbReference type="Pfam" id="PF25536">
    <property type="entry name" value="DUF7920"/>
    <property type="match status" value="1"/>
</dbReference>
<name>A0ABM1W3I2_APLCA</name>
<evidence type="ECO:0000259" key="2">
    <source>
        <dbReference type="Pfam" id="PF25536"/>
    </source>
</evidence>
<feature type="domain" description="DUF7920" evidence="2">
    <location>
        <begin position="158"/>
        <end position="367"/>
    </location>
</feature>
<gene>
    <name evidence="4" type="primary">LOC101847791</name>
</gene>
<evidence type="ECO:0000313" key="4">
    <source>
        <dbReference type="RefSeq" id="XP_035829225.1"/>
    </source>
</evidence>
<organism evidence="3 4">
    <name type="scientific">Aplysia californica</name>
    <name type="common">California sea hare</name>
    <dbReference type="NCBI Taxonomy" id="6500"/>
    <lineage>
        <taxon>Eukaryota</taxon>
        <taxon>Metazoa</taxon>
        <taxon>Spiralia</taxon>
        <taxon>Lophotrochozoa</taxon>
        <taxon>Mollusca</taxon>
        <taxon>Gastropoda</taxon>
        <taxon>Heterobranchia</taxon>
        <taxon>Euthyneura</taxon>
        <taxon>Tectipleura</taxon>
        <taxon>Aplysiida</taxon>
        <taxon>Aplysioidea</taxon>
        <taxon>Aplysiidae</taxon>
        <taxon>Aplysia</taxon>
    </lineage>
</organism>